<name>A0A9X1X6K2_9SPHI</name>
<reference evidence="1" key="1">
    <citation type="submission" date="2022-04" db="EMBL/GenBank/DDBJ databases">
        <title>Mucilaginibacter sp. RS28 isolated from freshwater.</title>
        <authorList>
            <person name="Ko S.-R."/>
        </authorList>
    </citation>
    <scope>NUCLEOTIDE SEQUENCE</scope>
    <source>
        <strain evidence="1">RS28</strain>
    </source>
</reference>
<evidence type="ECO:0008006" key="3">
    <source>
        <dbReference type="Google" id="ProtNLM"/>
    </source>
</evidence>
<organism evidence="1 2">
    <name type="scientific">Mucilaginibacter straminoryzae</name>
    <dbReference type="NCBI Taxonomy" id="2932774"/>
    <lineage>
        <taxon>Bacteria</taxon>
        <taxon>Pseudomonadati</taxon>
        <taxon>Bacteroidota</taxon>
        <taxon>Sphingobacteriia</taxon>
        <taxon>Sphingobacteriales</taxon>
        <taxon>Sphingobacteriaceae</taxon>
        <taxon>Mucilaginibacter</taxon>
    </lineage>
</organism>
<dbReference type="RefSeq" id="WP_245133071.1">
    <property type="nucleotide sequence ID" value="NZ_JALJEJ010000015.1"/>
</dbReference>
<dbReference type="InterPro" id="IPR036629">
    <property type="entry name" value="YjbJ_sf"/>
</dbReference>
<evidence type="ECO:0000313" key="2">
    <source>
        <dbReference type="Proteomes" id="UP001139450"/>
    </source>
</evidence>
<keyword evidence="2" id="KW-1185">Reference proteome</keyword>
<evidence type="ECO:0000313" key="1">
    <source>
        <dbReference type="EMBL" id="MCJ8211959.1"/>
    </source>
</evidence>
<accession>A0A9X1X6K2</accession>
<dbReference type="Proteomes" id="UP001139450">
    <property type="component" value="Unassembled WGS sequence"/>
</dbReference>
<comment type="caution">
    <text evidence="1">The sequence shown here is derived from an EMBL/GenBank/DDBJ whole genome shotgun (WGS) entry which is preliminary data.</text>
</comment>
<protein>
    <recommendedName>
        <fullName evidence="3">General stress protein CsbD</fullName>
    </recommendedName>
</protein>
<dbReference type="Gene3D" id="1.10.1470.10">
    <property type="entry name" value="YjbJ"/>
    <property type="match status" value="1"/>
</dbReference>
<proteinExistence type="predicted"/>
<dbReference type="EMBL" id="JALJEJ010000015">
    <property type="protein sequence ID" value="MCJ8211959.1"/>
    <property type="molecule type" value="Genomic_DNA"/>
</dbReference>
<dbReference type="AlphaFoldDB" id="A0A9X1X6K2"/>
<gene>
    <name evidence="1" type="ORF">MUY27_19735</name>
</gene>
<sequence length="71" mass="8400">MPAITISDNDWKRVKIKLKRKYNHLNDEQLQYTAGQEDQLIERLAGLVNRDKDYVIFTLKKALVNIDNNRL</sequence>